<feature type="domain" description="Phage terminase large subunit N-terminal" evidence="1">
    <location>
        <begin position="33"/>
        <end position="172"/>
    </location>
</feature>
<organism evidence="2 3">
    <name type="scientific">Deinococcus lacus</name>
    <dbReference type="NCBI Taxonomy" id="392561"/>
    <lineage>
        <taxon>Bacteria</taxon>
        <taxon>Thermotogati</taxon>
        <taxon>Deinococcota</taxon>
        <taxon>Deinococci</taxon>
        <taxon>Deinococcales</taxon>
        <taxon>Deinococcaceae</taxon>
        <taxon>Deinococcus</taxon>
    </lineage>
</organism>
<dbReference type="Gene3D" id="3.40.50.300">
    <property type="entry name" value="P-loop containing nucleotide triphosphate hydrolases"/>
    <property type="match status" value="1"/>
</dbReference>
<comment type="caution">
    <text evidence="2">The sequence shown here is derived from an EMBL/GenBank/DDBJ whole genome shotgun (WGS) entry which is preliminary data.</text>
</comment>
<protein>
    <submittedName>
        <fullName evidence="2">Phage terminase large subunit</fullName>
    </submittedName>
</protein>
<evidence type="ECO:0000313" key="2">
    <source>
        <dbReference type="EMBL" id="MFC6591688.1"/>
    </source>
</evidence>
<gene>
    <name evidence="2" type="ORF">ACFP81_06460</name>
</gene>
<dbReference type="InterPro" id="IPR035412">
    <property type="entry name" value="Terminase_L_N"/>
</dbReference>
<sequence length="442" mass="50007">MTLQLPAKARIYAPRGAALELLRNHDGELMLDGPAGTGKSRASLEKLNALAEKYPGSRHAIVRKTRASITETALVTFEQHVKPRCDTANQQRRVRQSYVYPNGSEIIVAGLDNPVKLMSSEFDTIYVMEATEATLNDWEFLTTRLRNGNMPYQQLFGDCNPGAPSHWLNRRMQAGMTTRLLSRHTDNPRLYAADGTLTEFGRSYLGRLDKLTGPRRERLLFGKWAAAEGMIYTDWREDVHHIDPFPIPPDWRRFLSIDFGFIHPFVCGWWAISPDGAMYLYREIYMTRRTVYDHAQTIKAHSAGEWYEAIVTDHDAEDRATLEQVLGQQTTPADKRVLSGIQAVQERLNPLEGPKPRLYVMRGSLVERDPALVDSETGLANGPTCTVEEIDGYVWDKKPNGETLKEKPVKQGDDGMDMLRYAVMYANNNGRPMFGVALEGTR</sequence>
<proteinExistence type="predicted"/>
<reference evidence="3" key="1">
    <citation type="journal article" date="2019" name="Int. J. Syst. Evol. Microbiol.">
        <title>The Global Catalogue of Microorganisms (GCM) 10K type strain sequencing project: providing services to taxonomists for standard genome sequencing and annotation.</title>
        <authorList>
            <consortium name="The Broad Institute Genomics Platform"/>
            <consortium name="The Broad Institute Genome Sequencing Center for Infectious Disease"/>
            <person name="Wu L."/>
            <person name="Ma J."/>
        </authorList>
    </citation>
    <scope>NUCLEOTIDE SEQUENCE [LARGE SCALE GENOMIC DNA]</scope>
    <source>
        <strain evidence="3">CGMCC 1.15772</strain>
    </source>
</reference>
<dbReference type="Proteomes" id="UP001596297">
    <property type="component" value="Unassembled WGS sequence"/>
</dbReference>
<dbReference type="RefSeq" id="WP_380082694.1">
    <property type="nucleotide sequence ID" value="NZ_JBHSWD010000001.1"/>
</dbReference>
<dbReference type="EMBL" id="JBHSWD010000001">
    <property type="protein sequence ID" value="MFC6591688.1"/>
    <property type="molecule type" value="Genomic_DNA"/>
</dbReference>
<accession>A0ABW1YBS6</accession>
<dbReference type="Gene3D" id="3.30.420.280">
    <property type="match status" value="1"/>
</dbReference>
<keyword evidence="3" id="KW-1185">Reference proteome</keyword>
<dbReference type="InterPro" id="IPR027417">
    <property type="entry name" value="P-loop_NTPase"/>
</dbReference>
<name>A0ABW1YBS6_9DEIO</name>
<evidence type="ECO:0000313" key="3">
    <source>
        <dbReference type="Proteomes" id="UP001596297"/>
    </source>
</evidence>
<dbReference type="Pfam" id="PF04466">
    <property type="entry name" value="Terminase_3"/>
    <property type="match status" value="1"/>
</dbReference>
<evidence type="ECO:0000259" key="1">
    <source>
        <dbReference type="Pfam" id="PF04466"/>
    </source>
</evidence>